<feature type="compositionally biased region" description="Polar residues" evidence="1">
    <location>
        <begin position="395"/>
        <end position="405"/>
    </location>
</feature>
<sequence>SKLARSKTWRLLETSLQATSLQHFPCSPTLSRLRLLQISPSVNLSCQDLRLDTIWWIRPNTLEQSNSLYNHSQKARRMMTNRYYCRIKRMSISSRNIACLLLLLNPKKQNVERLIVAMPEQWGMSEKITACELGNKHFLFNFDNEEDLNSVLNQGPFHHNFCMFVLICWEPIVDENYPLMVPFWIPLQGIPLDLCTHQNLEAIVDKIDAAEGKIRVEIHSNKPLKFTRKLQTRKKEGINIKLHYEKLFKHCITCRLMTHEAQDCPMKQTNVMSHPTGHETFFDRVRPITSRGDLRDAGSRVPAGNSRGKDETARFPKDGTSSYSCVQRSAHSSRTSRVPKKRDSRYNPYSSGRNQASTGNHQDTCKEQLWKEKHLRPLKIADQQPRDATSASIATLNRHSDQTSPADIVPTARITTEQPPMDTNFTLRPNSTQRSHMEVADDLIPPYNALKIDALNEHDIENEEEIPDADMEDPIMDDLVNVKSPEMTDHTQNMQDNPILMIEASTPFGETEAAKEENEKTLTRSVTRTLLTGSQQGNQWRASPIINSKPVPQVNVLRARRGTKLVSSKKATPGAEYKIIKLV</sequence>
<comment type="caution">
    <text evidence="4">The sequence shown here is derived from an EMBL/GenBank/DDBJ whole genome shotgun (WGS) entry which is preliminary data.</text>
</comment>
<reference evidence="4 5" key="1">
    <citation type="submission" date="2021-05" db="EMBL/GenBank/DDBJ databases">
        <title>Genome Assembly of Synthetic Allotetraploid Brassica napus Reveals Homoeologous Exchanges between Subgenomes.</title>
        <authorList>
            <person name="Davis J.T."/>
        </authorList>
    </citation>
    <scope>NUCLEOTIDE SEQUENCE [LARGE SCALE GENOMIC DNA]</scope>
    <source>
        <strain evidence="5">cv. Da-Ae</strain>
        <tissue evidence="4">Seedling</tissue>
    </source>
</reference>
<dbReference type="InterPro" id="IPR025558">
    <property type="entry name" value="DUF4283"/>
</dbReference>
<feature type="region of interest" description="Disordered" evidence="1">
    <location>
        <begin position="395"/>
        <end position="429"/>
    </location>
</feature>
<dbReference type="PANTHER" id="PTHR31286">
    <property type="entry name" value="GLYCINE-RICH CELL WALL STRUCTURAL PROTEIN 1.8-LIKE"/>
    <property type="match status" value="1"/>
</dbReference>
<feature type="compositionally biased region" description="Polar residues" evidence="1">
    <location>
        <begin position="347"/>
        <end position="362"/>
    </location>
</feature>
<dbReference type="PANTHER" id="PTHR31286:SF162">
    <property type="entry name" value="DUF4283 DOMAIN-CONTAINING PROTEIN-RELATED"/>
    <property type="match status" value="1"/>
</dbReference>
<feature type="compositionally biased region" description="Polar residues" evidence="1">
    <location>
        <begin position="413"/>
        <end position="429"/>
    </location>
</feature>
<evidence type="ECO:0000313" key="5">
    <source>
        <dbReference type="Proteomes" id="UP000824890"/>
    </source>
</evidence>
<proteinExistence type="predicted"/>
<feature type="region of interest" description="Disordered" evidence="1">
    <location>
        <begin position="284"/>
        <end position="364"/>
    </location>
</feature>
<protein>
    <recommendedName>
        <fullName evidence="6">DUF4283 domain-containing protein</fullName>
    </recommendedName>
</protein>
<evidence type="ECO:0000256" key="1">
    <source>
        <dbReference type="SAM" id="MobiDB-lite"/>
    </source>
</evidence>
<feature type="domain" description="DUF4283" evidence="2">
    <location>
        <begin position="99"/>
        <end position="171"/>
    </location>
</feature>
<gene>
    <name evidence="4" type="ORF">HID58_018756</name>
</gene>
<dbReference type="InterPro" id="IPR025836">
    <property type="entry name" value="Zn_knuckle_CX2CX4HX4C"/>
</dbReference>
<evidence type="ECO:0000259" key="3">
    <source>
        <dbReference type="Pfam" id="PF14392"/>
    </source>
</evidence>
<evidence type="ECO:0000259" key="2">
    <source>
        <dbReference type="Pfam" id="PF14111"/>
    </source>
</evidence>
<name>A0ABQ8DDF0_BRANA</name>
<feature type="non-terminal residue" evidence="4">
    <location>
        <position position="1"/>
    </location>
</feature>
<accession>A0ABQ8DDF0</accession>
<keyword evidence="5" id="KW-1185">Reference proteome</keyword>
<dbReference type="Pfam" id="PF14392">
    <property type="entry name" value="zf-CCHC_4"/>
    <property type="match status" value="1"/>
</dbReference>
<organism evidence="4 5">
    <name type="scientific">Brassica napus</name>
    <name type="common">Rape</name>
    <dbReference type="NCBI Taxonomy" id="3708"/>
    <lineage>
        <taxon>Eukaryota</taxon>
        <taxon>Viridiplantae</taxon>
        <taxon>Streptophyta</taxon>
        <taxon>Embryophyta</taxon>
        <taxon>Tracheophyta</taxon>
        <taxon>Spermatophyta</taxon>
        <taxon>Magnoliopsida</taxon>
        <taxon>eudicotyledons</taxon>
        <taxon>Gunneridae</taxon>
        <taxon>Pentapetalae</taxon>
        <taxon>rosids</taxon>
        <taxon>malvids</taxon>
        <taxon>Brassicales</taxon>
        <taxon>Brassicaceae</taxon>
        <taxon>Brassiceae</taxon>
        <taxon>Brassica</taxon>
    </lineage>
</organism>
<feature type="domain" description="Zinc knuckle CX2CX4HX4C" evidence="3">
    <location>
        <begin position="220"/>
        <end position="265"/>
    </location>
</feature>
<feature type="compositionally biased region" description="Polar residues" evidence="1">
    <location>
        <begin position="319"/>
        <end position="336"/>
    </location>
</feature>
<dbReference type="EMBL" id="JAGKQM010000005">
    <property type="protein sequence ID" value="KAH0926500.1"/>
    <property type="molecule type" value="Genomic_DNA"/>
</dbReference>
<evidence type="ECO:0000313" key="4">
    <source>
        <dbReference type="EMBL" id="KAH0926500.1"/>
    </source>
</evidence>
<feature type="compositionally biased region" description="Basic and acidic residues" evidence="1">
    <location>
        <begin position="307"/>
        <end position="317"/>
    </location>
</feature>
<feature type="compositionally biased region" description="Basic and acidic residues" evidence="1">
    <location>
        <begin position="284"/>
        <end position="298"/>
    </location>
</feature>
<dbReference type="Proteomes" id="UP000824890">
    <property type="component" value="Unassembled WGS sequence"/>
</dbReference>
<dbReference type="InterPro" id="IPR040256">
    <property type="entry name" value="At4g02000-like"/>
</dbReference>
<evidence type="ECO:0008006" key="6">
    <source>
        <dbReference type="Google" id="ProtNLM"/>
    </source>
</evidence>
<dbReference type="Pfam" id="PF14111">
    <property type="entry name" value="DUF4283"/>
    <property type="match status" value="1"/>
</dbReference>